<reference evidence="4" key="1">
    <citation type="submission" date="2018-12" db="EMBL/GenBank/DDBJ databases">
        <title>Complete genome sequence of Roseovarius sp. MME-070.</title>
        <authorList>
            <person name="Nam Y.-D."/>
            <person name="Kang J."/>
            <person name="Chung W.-H."/>
            <person name="Park Y.S."/>
        </authorList>
    </citation>
    <scope>NUCLEOTIDE SEQUENCE [LARGE SCALE GENOMIC DNA]</scope>
    <source>
        <strain evidence="4">MME-070</strain>
    </source>
</reference>
<keyword evidence="4" id="KW-1185">Reference proteome</keyword>
<organism evidence="3 4">
    <name type="scientific">Roseovarius faecimaris</name>
    <dbReference type="NCBI Taxonomy" id="2494550"/>
    <lineage>
        <taxon>Bacteria</taxon>
        <taxon>Pseudomonadati</taxon>
        <taxon>Pseudomonadota</taxon>
        <taxon>Alphaproteobacteria</taxon>
        <taxon>Rhodobacterales</taxon>
        <taxon>Roseobacteraceae</taxon>
        <taxon>Roseovarius</taxon>
    </lineage>
</organism>
<keyword evidence="1" id="KW-1133">Transmembrane helix</keyword>
<dbReference type="AlphaFoldDB" id="A0A6I6IVG6"/>
<feature type="domain" description="DUF2062" evidence="2">
    <location>
        <begin position="27"/>
        <end position="194"/>
    </location>
</feature>
<proteinExistence type="predicted"/>
<dbReference type="Pfam" id="PF09835">
    <property type="entry name" value="DUF2062"/>
    <property type="match status" value="1"/>
</dbReference>
<dbReference type="OrthoDB" id="7360463at2"/>
<feature type="transmembrane region" description="Helical" evidence="1">
    <location>
        <begin position="161"/>
        <end position="184"/>
    </location>
</feature>
<name>A0A6I6IVG6_9RHOB</name>
<feature type="transmembrane region" description="Helical" evidence="1">
    <location>
        <begin position="88"/>
        <end position="110"/>
    </location>
</feature>
<protein>
    <submittedName>
        <fullName evidence="3">DUF2062 domain-containing protein</fullName>
    </submittedName>
</protein>
<dbReference type="KEGG" id="rom:EI983_14495"/>
<dbReference type="PANTHER" id="PTHR40547">
    <property type="entry name" value="SLL0298 PROTEIN"/>
    <property type="match status" value="1"/>
</dbReference>
<dbReference type="RefSeq" id="WP_157708088.1">
    <property type="nucleotide sequence ID" value="NZ_CP034348.1"/>
</dbReference>
<keyword evidence="1" id="KW-0812">Transmembrane</keyword>
<evidence type="ECO:0000256" key="1">
    <source>
        <dbReference type="SAM" id="Phobius"/>
    </source>
</evidence>
<evidence type="ECO:0000313" key="3">
    <source>
        <dbReference type="EMBL" id="QGX99406.1"/>
    </source>
</evidence>
<accession>A0A6I6IVG6</accession>
<dbReference type="EMBL" id="CP034348">
    <property type="protein sequence ID" value="QGX99406.1"/>
    <property type="molecule type" value="Genomic_DNA"/>
</dbReference>
<sequence>MVFKRRDRRPWYKAIADFVWPKGGWARGFHYIKHRLRRLPDPPHRIARGIFAGIFVTFSPLFGLHFLLAAMVAWLMRGNIVASLLATFFGNPLTFVPIGAMSLNTGYFLLGLNKLSEEEVQRSLGGKFVDAGEDLWHNFTAIFTHDKMDWSHLAVFYDEVFLPYLVGGLIPGAIFGLGGYYISLPLIKAYQNRRKGAIKAKLAALKEKTAKAKPKSTD</sequence>
<dbReference type="Proteomes" id="UP000428330">
    <property type="component" value="Chromosome"/>
</dbReference>
<keyword evidence="1" id="KW-0472">Membrane</keyword>
<feature type="transmembrane region" description="Helical" evidence="1">
    <location>
        <begin position="50"/>
        <end position="76"/>
    </location>
</feature>
<dbReference type="InterPro" id="IPR018639">
    <property type="entry name" value="DUF2062"/>
</dbReference>
<evidence type="ECO:0000259" key="2">
    <source>
        <dbReference type="Pfam" id="PF09835"/>
    </source>
</evidence>
<dbReference type="PANTHER" id="PTHR40547:SF1">
    <property type="entry name" value="SLL0298 PROTEIN"/>
    <property type="match status" value="1"/>
</dbReference>
<gene>
    <name evidence="3" type="ORF">EI983_14495</name>
</gene>
<evidence type="ECO:0000313" key="4">
    <source>
        <dbReference type="Proteomes" id="UP000428330"/>
    </source>
</evidence>